<evidence type="ECO:0000313" key="2">
    <source>
        <dbReference type="EMBL" id="KAE8238302.1"/>
    </source>
</evidence>
<evidence type="ECO:0000313" key="3">
    <source>
        <dbReference type="Proteomes" id="UP000077684"/>
    </source>
</evidence>
<comment type="caution">
    <text evidence="2">The sequence shown here is derived from an EMBL/GenBank/DDBJ whole genome shotgun (WGS) entry which is preliminary data.</text>
</comment>
<protein>
    <submittedName>
        <fullName evidence="2">Uncharacterized protein</fullName>
    </submittedName>
</protein>
<dbReference type="PANTHER" id="PTHR33324">
    <property type="entry name" value="EXPRESSED PROTEIN"/>
    <property type="match status" value="1"/>
</dbReference>
<gene>
    <name evidence="2" type="ORF">A4X06_0g8884</name>
</gene>
<reference evidence="2" key="1">
    <citation type="submission" date="2016-04" db="EMBL/GenBank/DDBJ databases">
        <authorList>
            <person name="Nguyen H.D."/>
            <person name="Samba Siva P."/>
            <person name="Cullis J."/>
            <person name="Levesque C.A."/>
            <person name="Hambleton S."/>
        </authorList>
    </citation>
    <scope>NUCLEOTIDE SEQUENCE</scope>
    <source>
        <strain evidence="2">DAOMC 236426</strain>
    </source>
</reference>
<proteinExistence type="predicted"/>
<reference evidence="2" key="2">
    <citation type="journal article" date="2019" name="IMA Fungus">
        <title>Genome sequencing and comparison of five Tilletia species to identify candidate genes for the detection of regulated species infecting wheat.</title>
        <authorList>
            <person name="Nguyen H.D.T."/>
            <person name="Sultana T."/>
            <person name="Kesanakurti P."/>
            <person name="Hambleton S."/>
        </authorList>
    </citation>
    <scope>NUCLEOTIDE SEQUENCE</scope>
    <source>
        <strain evidence="2">DAOMC 236426</strain>
    </source>
</reference>
<dbReference type="EMBL" id="LWDE02002177">
    <property type="protein sequence ID" value="KAE8238302.1"/>
    <property type="molecule type" value="Genomic_DNA"/>
</dbReference>
<feature type="compositionally biased region" description="Basic and acidic residues" evidence="1">
    <location>
        <begin position="267"/>
        <end position="283"/>
    </location>
</feature>
<feature type="compositionally biased region" description="Polar residues" evidence="1">
    <location>
        <begin position="242"/>
        <end position="251"/>
    </location>
</feature>
<dbReference type="PANTHER" id="PTHR33324:SF2">
    <property type="entry name" value="MYB_SANT-LIKE DNA-BINDING DOMAIN-CONTAINING PROTEIN"/>
    <property type="match status" value="1"/>
</dbReference>
<accession>A0A8X7MKC5</accession>
<evidence type="ECO:0000256" key="1">
    <source>
        <dbReference type="SAM" id="MobiDB-lite"/>
    </source>
</evidence>
<sequence>MSPKRSSSRSAASRTKGKSTTTLPSARARDNVAKDNAVVTGATESAADGDDLVLGDTTVASATAAVAEAAGDVVPVSDSVTADDGNYAKWKGLEGDSQLVLAGDVSQRIHKAKTKVERTPAAVVEKIKGLEKQFRQANDFRLATGQGILDAAAAAAVEEADGNEDAMNLAQKSVTDAILNYCPYYYDLSEVMSDRISTNPTGSYSTTSGIDSAAGLLRAAATRASSDEEDDDAGEKEDGPSSKPTEATASKQLGPGGEATGPAAKKPKLEKGRPSDTGRKFGKADSSTPKKKPSAVEAALATRSQERTAMDQKLIDTKVKAERLGAIMSIAREMRECDPALSFQQALESAKEMYNLI</sequence>
<organism evidence="2 3">
    <name type="scientific">Tilletia controversa</name>
    <name type="common">dwarf bunt fungus</name>
    <dbReference type="NCBI Taxonomy" id="13291"/>
    <lineage>
        <taxon>Eukaryota</taxon>
        <taxon>Fungi</taxon>
        <taxon>Dikarya</taxon>
        <taxon>Basidiomycota</taxon>
        <taxon>Ustilaginomycotina</taxon>
        <taxon>Exobasidiomycetes</taxon>
        <taxon>Tilletiales</taxon>
        <taxon>Tilletiaceae</taxon>
        <taxon>Tilletia</taxon>
    </lineage>
</organism>
<feature type="region of interest" description="Disordered" evidence="1">
    <location>
        <begin position="1"/>
        <end position="36"/>
    </location>
</feature>
<name>A0A8X7MKC5_9BASI</name>
<dbReference type="Proteomes" id="UP000077684">
    <property type="component" value="Unassembled WGS sequence"/>
</dbReference>
<feature type="region of interest" description="Disordered" evidence="1">
    <location>
        <begin position="218"/>
        <end position="312"/>
    </location>
</feature>
<dbReference type="AlphaFoldDB" id="A0A8X7MKC5"/>
<keyword evidence="3" id="KW-1185">Reference proteome</keyword>